<dbReference type="GO" id="GO:0006950">
    <property type="term" value="P:response to stress"/>
    <property type="evidence" value="ECO:0007669"/>
    <property type="project" value="TreeGrafter"/>
</dbReference>
<evidence type="ECO:0000259" key="4">
    <source>
        <dbReference type="PROSITE" id="PS50995"/>
    </source>
</evidence>
<dbReference type="GO" id="GO:0003700">
    <property type="term" value="F:DNA-binding transcription factor activity"/>
    <property type="evidence" value="ECO:0007669"/>
    <property type="project" value="InterPro"/>
</dbReference>
<dbReference type="Pfam" id="PF01047">
    <property type="entry name" value="MarR"/>
    <property type="match status" value="1"/>
</dbReference>
<evidence type="ECO:0000313" key="6">
    <source>
        <dbReference type="Proteomes" id="UP000198968"/>
    </source>
</evidence>
<organism evidence="5 6">
    <name type="scientific">Candidatus Pantoea varia</name>
    <dbReference type="NCBI Taxonomy" id="1881036"/>
    <lineage>
        <taxon>Bacteria</taxon>
        <taxon>Pseudomonadati</taxon>
        <taxon>Pseudomonadota</taxon>
        <taxon>Gammaproteobacteria</taxon>
        <taxon>Enterobacterales</taxon>
        <taxon>Erwiniaceae</taxon>
        <taxon>Pantoea</taxon>
    </lineage>
</organism>
<evidence type="ECO:0000256" key="1">
    <source>
        <dbReference type="ARBA" id="ARBA00023015"/>
    </source>
</evidence>
<keyword evidence="1" id="KW-0805">Transcription regulation</keyword>
<dbReference type="CDD" id="cd00090">
    <property type="entry name" value="HTH_ARSR"/>
    <property type="match status" value="1"/>
</dbReference>
<proteinExistence type="predicted"/>
<dbReference type="Gene3D" id="1.10.10.10">
    <property type="entry name" value="Winged helix-like DNA-binding domain superfamily/Winged helix DNA-binding domain"/>
    <property type="match status" value="1"/>
</dbReference>
<evidence type="ECO:0000313" key="5">
    <source>
        <dbReference type="EMBL" id="SFN34998.1"/>
    </source>
</evidence>
<dbReference type="InterPro" id="IPR036390">
    <property type="entry name" value="WH_DNA-bd_sf"/>
</dbReference>
<dbReference type="AlphaFoldDB" id="A0A1I4YAH8"/>
<accession>A0A1I4YAH8</accession>
<name>A0A1I4YAH8_9GAMM</name>
<dbReference type="InterPro" id="IPR000835">
    <property type="entry name" value="HTH_MarR-typ"/>
</dbReference>
<protein>
    <submittedName>
        <fullName evidence="5">DNA-binding transcriptional regulator, MarR family</fullName>
    </submittedName>
</protein>
<evidence type="ECO:0000256" key="3">
    <source>
        <dbReference type="ARBA" id="ARBA00023163"/>
    </source>
</evidence>
<gene>
    <name evidence="5" type="ORF">SAMN05428971_1118</name>
</gene>
<dbReference type="PROSITE" id="PS01117">
    <property type="entry name" value="HTH_MARR_1"/>
    <property type="match status" value="1"/>
</dbReference>
<dbReference type="SUPFAM" id="SSF46785">
    <property type="entry name" value="Winged helix' DNA-binding domain"/>
    <property type="match status" value="1"/>
</dbReference>
<dbReference type="InterPro" id="IPR023187">
    <property type="entry name" value="Tscrpt_reg_MarR-type_CS"/>
</dbReference>
<evidence type="ECO:0000256" key="2">
    <source>
        <dbReference type="ARBA" id="ARBA00023125"/>
    </source>
</evidence>
<dbReference type="InterPro" id="IPR036388">
    <property type="entry name" value="WH-like_DNA-bd_sf"/>
</dbReference>
<dbReference type="PROSITE" id="PS50995">
    <property type="entry name" value="HTH_MARR_2"/>
    <property type="match status" value="1"/>
</dbReference>
<dbReference type="PANTHER" id="PTHR33164">
    <property type="entry name" value="TRANSCRIPTIONAL REGULATOR, MARR FAMILY"/>
    <property type="match status" value="1"/>
</dbReference>
<dbReference type="InterPro" id="IPR011991">
    <property type="entry name" value="ArsR-like_HTH"/>
</dbReference>
<dbReference type="PRINTS" id="PR00598">
    <property type="entry name" value="HTHMARR"/>
</dbReference>
<dbReference type="Proteomes" id="UP000198968">
    <property type="component" value="Unassembled WGS sequence"/>
</dbReference>
<reference evidence="6" key="1">
    <citation type="submission" date="2016-10" db="EMBL/GenBank/DDBJ databases">
        <authorList>
            <person name="Varghese N."/>
            <person name="Submissions S."/>
        </authorList>
    </citation>
    <scope>NUCLEOTIDE SEQUENCE [LARGE SCALE GENOMIC DNA]</scope>
    <source>
        <strain evidence="6">OV426</strain>
    </source>
</reference>
<dbReference type="InterPro" id="IPR039422">
    <property type="entry name" value="MarR/SlyA-like"/>
</dbReference>
<dbReference type="OrthoDB" id="5974674at2"/>
<keyword evidence="3" id="KW-0804">Transcription</keyword>
<keyword evidence="2 5" id="KW-0238">DNA-binding</keyword>
<dbReference type="EMBL" id="FOVG01000001">
    <property type="protein sequence ID" value="SFN34998.1"/>
    <property type="molecule type" value="Genomic_DNA"/>
</dbReference>
<dbReference type="SMART" id="SM00347">
    <property type="entry name" value="HTH_MARR"/>
    <property type="match status" value="1"/>
</dbReference>
<feature type="domain" description="HTH marR-type" evidence="4">
    <location>
        <begin position="10"/>
        <end position="146"/>
    </location>
</feature>
<dbReference type="GO" id="GO:0003677">
    <property type="term" value="F:DNA binding"/>
    <property type="evidence" value="ECO:0007669"/>
    <property type="project" value="UniProtKB-KW"/>
</dbReference>
<dbReference type="PANTHER" id="PTHR33164:SF57">
    <property type="entry name" value="MARR-FAMILY TRANSCRIPTIONAL REGULATOR"/>
    <property type="match status" value="1"/>
</dbReference>
<sequence length="163" mass="18482">MKSVQNTHKYDALHNCLLTIAGALNRPQRDMAMIKAAGIELDRALFPLLVQVSRFGPIGVGELADRVGRDYSTVSRQVAKLEETGLVVRQKNRQDKRINEAVITPDGRAMTDKIDAQRVQVYQRVFGHWPECDREALEQLLSRFVTDFTQTEGDENEDKRDAV</sequence>
<dbReference type="RefSeq" id="WP_090961111.1">
    <property type="nucleotide sequence ID" value="NZ_FOVG01000001.1"/>
</dbReference>
<keyword evidence="6" id="KW-1185">Reference proteome</keyword>